<name>A0A8J6E2N9_9EUKA</name>
<reference evidence="1" key="1">
    <citation type="submission" date="2021-05" db="EMBL/GenBank/DDBJ databases">
        <title>A free-living protist that lacks canonical eukaryotic 1 DNA replication and segregation systems.</title>
        <authorList>
            <person name="Salas-Leiva D.E."/>
            <person name="Tromer E.C."/>
            <person name="Curtis B.A."/>
            <person name="Jerlstrom-Hultqvist J."/>
            <person name="Kolisko M."/>
            <person name="Yi Z."/>
            <person name="Salas-Leiva J.S."/>
            <person name="Gallot-Lavallee L."/>
            <person name="Kops G.J.P.L."/>
            <person name="Archibald J.M."/>
            <person name="Simpson A.G.B."/>
            <person name="Roger A.J."/>
        </authorList>
    </citation>
    <scope>NUCLEOTIDE SEQUENCE</scope>
    <source>
        <strain evidence="1">BICM</strain>
    </source>
</reference>
<dbReference type="Gene3D" id="2.60.120.260">
    <property type="entry name" value="Galactose-binding domain-like"/>
    <property type="match status" value="1"/>
</dbReference>
<accession>A0A8J6E2N9</accession>
<dbReference type="PANTHER" id="PTHR40682:SF1">
    <property type="entry name" value="CHROMOSOME UNDETERMINED SCAFFOLD_48, WHOLE GENOME SHOTGUN SEQUENCE"/>
    <property type="match status" value="1"/>
</dbReference>
<dbReference type="EMBL" id="JAHDYR010000012">
    <property type="protein sequence ID" value="KAG9394913.1"/>
    <property type="molecule type" value="Genomic_DNA"/>
</dbReference>
<sequence>MTRNYSIAENGASIHSFTSQYHHESRCSNLLLRHPSLCWFTSVSEDFPQSVVIDMGQNIALFKIGFFLHGENNQNPKHIQFHVGMTPEDMKQVADDELEHRGGDFMYECKETARFVKYTITENYGGSGSYTTKLFLFGTPIEE</sequence>
<organism evidence="1 2">
    <name type="scientific">Carpediemonas membranifera</name>
    <dbReference type="NCBI Taxonomy" id="201153"/>
    <lineage>
        <taxon>Eukaryota</taxon>
        <taxon>Metamonada</taxon>
        <taxon>Carpediemonas-like organisms</taxon>
        <taxon>Carpediemonas</taxon>
    </lineage>
</organism>
<keyword evidence="2" id="KW-1185">Reference proteome</keyword>
<dbReference type="PANTHER" id="PTHR40682">
    <property type="entry name" value="F5/8 TYPE C DOMAIN CONTAINING PROTEIN"/>
    <property type="match status" value="1"/>
</dbReference>
<dbReference type="Proteomes" id="UP000717585">
    <property type="component" value="Unassembled WGS sequence"/>
</dbReference>
<gene>
    <name evidence="1" type="ORF">J8273_0120</name>
</gene>
<evidence type="ECO:0000313" key="1">
    <source>
        <dbReference type="EMBL" id="KAG9394913.1"/>
    </source>
</evidence>
<dbReference type="AlphaFoldDB" id="A0A8J6E2N9"/>
<protein>
    <submittedName>
        <fullName evidence="1">F5/8 type C domain containing protein</fullName>
    </submittedName>
</protein>
<dbReference type="SUPFAM" id="SSF49785">
    <property type="entry name" value="Galactose-binding domain-like"/>
    <property type="match status" value="1"/>
</dbReference>
<evidence type="ECO:0000313" key="2">
    <source>
        <dbReference type="Proteomes" id="UP000717585"/>
    </source>
</evidence>
<dbReference type="OrthoDB" id="10253835at2759"/>
<dbReference type="InterPro" id="IPR008979">
    <property type="entry name" value="Galactose-bd-like_sf"/>
</dbReference>
<proteinExistence type="predicted"/>
<comment type="caution">
    <text evidence="1">The sequence shown here is derived from an EMBL/GenBank/DDBJ whole genome shotgun (WGS) entry which is preliminary data.</text>
</comment>